<evidence type="ECO:0000313" key="2">
    <source>
        <dbReference type="Proteomes" id="UP000235659"/>
    </source>
</evidence>
<evidence type="ECO:0000313" key="1">
    <source>
        <dbReference type="EMBL" id="PMS27306.1"/>
    </source>
</evidence>
<name>A0ABX4UYX8_9BURK</name>
<organism evidence="1 2">
    <name type="scientific">Paraburkholderia rhynchosiae</name>
    <dbReference type="NCBI Taxonomy" id="487049"/>
    <lineage>
        <taxon>Bacteria</taxon>
        <taxon>Pseudomonadati</taxon>
        <taxon>Pseudomonadota</taxon>
        <taxon>Betaproteobacteria</taxon>
        <taxon>Burkholderiales</taxon>
        <taxon>Burkholderiaceae</taxon>
        <taxon>Paraburkholderia</taxon>
    </lineage>
</organism>
<dbReference type="PROSITE" id="PS51257">
    <property type="entry name" value="PROKAR_LIPOPROTEIN"/>
    <property type="match status" value="1"/>
</dbReference>
<reference evidence="1 2" key="1">
    <citation type="submission" date="2018-01" db="EMBL/GenBank/DDBJ databases">
        <title>Whole genome analyses suggest that Burkholderia sensu lato contains two further novel genera in the rhizoxinica-symbiotica group Mycetohabitans gen. nov., and Trinickia gen. nov.: implications for the evolution of diazotrophy and nodulation in the Burkholderiaceae.</title>
        <authorList>
            <person name="Estrada-de los Santos P."/>
            <person name="Palmer M."/>
            <person name="Chavez-Ramirez B."/>
            <person name="Beukes C."/>
            <person name="Steenkamp E.T."/>
            <person name="Hirsch A.M."/>
            <person name="Manyaka P."/>
            <person name="Maluk M."/>
            <person name="Lafos M."/>
            <person name="Crook M."/>
            <person name="Gross E."/>
            <person name="Simon M.F."/>
            <person name="Bueno dos Reis Junior F."/>
            <person name="Poole P.S."/>
            <person name="Venter S.N."/>
            <person name="James E.K."/>
        </authorList>
    </citation>
    <scope>NUCLEOTIDE SEQUENCE [LARGE SCALE GENOMIC DNA]</scope>
    <source>
        <strain evidence="1 2">WSM 3937</strain>
    </source>
</reference>
<proteinExistence type="predicted"/>
<gene>
    <name evidence="1" type="ORF">C0Z16_25100</name>
</gene>
<comment type="caution">
    <text evidence="1">The sequence shown here is derived from an EMBL/GenBank/DDBJ whole genome shotgun (WGS) entry which is preliminary data.</text>
</comment>
<accession>A0ABX4UYX8</accession>
<dbReference type="EMBL" id="PNXY01000021">
    <property type="protein sequence ID" value="PMS27306.1"/>
    <property type="molecule type" value="Genomic_DNA"/>
</dbReference>
<sequence>MARDRDDFELVIANIGEHKSSAAAPWVGACFCPDMKVMQARLSQYMVFFAATFLSRYLGHREAQGVDEAG</sequence>
<keyword evidence="2" id="KW-1185">Reference proteome</keyword>
<dbReference type="Proteomes" id="UP000235659">
    <property type="component" value="Unassembled WGS sequence"/>
</dbReference>
<protein>
    <submittedName>
        <fullName evidence="1">Uncharacterized protein</fullName>
    </submittedName>
</protein>